<keyword evidence="3" id="KW-1185">Reference proteome</keyword>
<dbReference type="KEGG" id="cpoy:GP475_07030"/>
<dbReference type="NCBIfam" id="TIGR00199">
    <property type="entry name" value="PncC_domain"/>
    <property type="match status" value="1"/>
</dbReference>
<dbReference type="EMBL" id="CP046884">
    <property type="protein sequence ID" value="QNQ90414.1"/>
    <property type="molecule type" value="Genomic_DNA"/>
</dbReference>
<dbReference type="Gene3D" id="3.90.950.20">
    <property type="entry name" value="CinA-like"/>
    <property type="match status" value="1"/>
</dbReference>
<proteinExistence type="predicted"/>
<organism evidence="2 3">
    <name type="scientific">Corynebacterium poyangense</name>
    <dbReference type="NCBI Taxonomy" id="2684405"/>
    <lineage>
        <taxon>Bacteria</taxon>
        <taxon>Bacillati</taxon>
        <taxon>Actinomycetota</taxon>
        <taxon>Actinomycetes</taxon>
        <taxon>Mycobacteriales</taxon>
        <taxon>Corynebacteriaceae</taxon>
        <taxon>Corynebacterium</taxon>
    </lineage>
</organism>
<dbReference type="GO" id="GO:0016787">
    <property type="term" value="F:hydrolase activity"/>
    <property type="evidence" value="ECO:0007669"/>
    <property type="project" value="UniProtKB-KW"/>
</dbReference>
<evidence type="ECO:0000313" key="3">
    <source>
        <dbReference type="Proteomes" id="UP000516320"/>
    </source>
</evidence>
<gene>
    <name evidence="2" type="ORF">GP475_07030</name>
</gene>
<dbReference type="Pfam" id="PF02464">
    <property type="entry name" value="CinA"/>
    <property type="match status" value="1"/>
</dbReference>
<dbReference type="Proteomes" id="UP000516320">
    <property type="component" value="Chromosome"/>
</dbReference>
<feature type="domain" description="CinA C-terminal" evidence="1">
    <location>
        <begin position="4"/>
        <end position="159"/>
    </location>
</feature>
<dbReference type="RefSeq" id="WP_187973730.1">
    <property type="nucleotide sequence ID" value="NZ_CP046884.1"/>
</dbReference>
<evidence type="ECO:0000313" key="2">
    <source>
        <dbReference type="EMBL" id="QNQ90414.1"/>
    </source>
</evidence>
<accession>A0A7H0SPD9</accession>
<keyword evidence="2" id="KW-0378">Hydrolase</keyword>
<evidence type="ECO:0000259" key="1">
    <source>
        <dbReference type="Pfam" id="PF02464"/>
    </source>
</evidence>
<protein>
    <submittedName>
        <fullName evidence="2">Nicotinamide-nucleotide amidohydrolase family protein</fullName>
    </submittedName>
</protein>
<name>A0A7H0SPD9_9CORY</name>
<sequence length="166" mass="17243">MTSAAELVTELRQRGETVASCESLTAGLFSATLASVPGASAVLRGGLITYATELKHLLAGVPTTILEKDGPVAASTAIAMAQGAQNTCRATWGISLTGVAGPEPQDGHDVGEVWIGVAGPASSIFYHHLHLSSRGSARETREYIRQESVNKGIEFLLDILGTNAVV</sequence>
<dbReference type="InterPro" id="IPR036653">
    <property type="entry name" value="CinA-like_C"/>
</dbReference>
<dbReference type="InterPro" id="IPR008136">
    <property type="entry name" value="CinA_C"/>
</dbReference>
<reference evidence="2 3" key="1">
    <citation type="submission" date="2019-12" db="EMBL/GenBank/DDBJ databases">
        <title>Corynebacterium sp. nov., isolated from feces of the Anser Albifrons in China.</title>
        <authorList>
            <person name="Liu Q."/>
        </authorList>
    </citation>
    <scope>NUCLEOTIDE SEQUENCE [LARGE SCALE GENOMIC DNA]</scope>
    <source>
        <strain evidence="2 3">4H37-19</strain>
    </source>
</reference>
<dbReference type="SUPFAM" id="SSF142433">
    <property type="entry name" value="CinA-like"/>
    <property type="match status" value="1"/>
</dbReference>
<dbReference type="AlphaFoldDB" id="A0A7H0SPD9"/>